<comment type="subcellular location">
    <subcellularLocation>
        <location evidence="1">Membrane</location>
        <topology evidence="1">Multi-pass membrane protein</topology>
    </subcellularLocation>
</comment>
<dbReference type="Proteomes" id="UP001198901">
    <property type="component" value="Unassembled WGS sequence"/>
</dbReference>
<dbReference type="PROSITE" id="PS50850">
    <property type="entry name" value="MFS"/>
    <property type="match status" value="1"/>
</dbReference>
<feature type="transmembrane region" description="Helical" evidence="6">
    <location>
        <begin position="390"/>
        <end position="410"/>
    </location>
</feature>
<keyword evidence="2" id="KW-0813">Transport</keyword>
<organism evidence="8 9">
    <name type="scientific">Winogradskyella alexanderae</name>
    <dbReference type="NCBI Taxonomy" id="2877123"/>
    <lineage>
        <taxon>Bacteria</taxon>
        <taxon>Pseudomonadati</taxon>
        <taxon>Bacteroidota</taxon>
        <taxon>Flavobacteriia</taxon>
        <taxon>Flavobacteriales</taxon>
        <taxon>Flavobacteriaceae</taxon>
        <taxon>Winogradskyella</taxon>
    </lineage>
</organism>
<dbReference type="RefSeq" id="WP_224528203.1">
    <property type="nucleotide sequence ID" value="NZ_JAIUJR010000004.1"/>
</dbReference>
<dbReference type="InterPro" id="IPR020846">
    <property type="entry name" value="MFS_dom"/>
</dbReference>
<feature type="transmembrane region" description="Helical" evidence="6">
    <location>
        <begin position="332"/>
        <end position="351"/>
    </location>
</feature>
<dbReference type="InterPro" id="IPR036259">
    <property type="entry name" value="MFS_trans_sf"/>
</dbReference>
<feature type="transmembrane region" description="Helical" evidence="6">
    <location>
        <begin position="187"/>
        <end position="208"/>
    </location>
</feature>
<reference evidence="9" key="1">
    <citation type="submission" date="2023-07" db="EMBL/GenBank/DDBJ databases">
        <authorList>
            <person name="Yue Y."/>
        </authorList>
    </citation>
    <scope>NUCLEOTIDE SEQUENCE [LARGE SCALE GENOMIC DNA]</scope>
    <source>
        <strain evidence="9">D23</strain>
    </source>
</reference>
<keyword evidence="3 6" id="KW-0812">Transmembrane</keyword>
<feature type="transmembrane region" description="Helical" evidence="6">
    <location>
        <begin position="422"/>
        <end position="443"/>
    </location>
</feature>
<evidence type="ECO:0000259" key="7">
    <source>
        <dbReference type="PROSITE" id="PS50850"/>
    </source>
</evidence>
<accession>A0ABS7XRC1</accession>
<feature type="transmembrane region" description="Helical" evidence="6">
    <location>
        <begin position="357"/>
        <end position="378"/>
    </location>
</feature>
<protein>
    <submittedName>
        <fullName evidence="8">SLC45 family MFS transporter</fullName>
    </submittedName>
</protein>
<feature type="transmembrane region" description="Helical" evidence="6">
    <location>
        <begin position="249"/>
        <end position="267"/>
    </location>
</feature>
<feature type="transmembrane region" description="Helical" evidence="6">
    <location>
        <begin position="79"/>
        <end position="96"/>
    </location>
</feature>
<dbReference type="Gene3D" id="1.20.1250.20">
    <property type="entry name" value="MFS general substrate transporter like domains"/>
    <property type="match status" value="1"/>
</dbReference>
<keyword evidence="5 6" id="KW-0472">Membrane</keyword>
<proteinExistence type="predicted"/>
<evidence type="ECO:0000256" key="1">
    <source>
        <dbReference type="ARBA" id="ARBA00004141"/>
    </source>
</evidence>
<feature type="transmembrane region" description="Helical" evidence="6">
    <location>
        <begin position="154"/>
        <end position="175"/>
    </location>
</feature>
<dbReference type="InterPro" id="IPR011701">
    <property type="entry name" value="MFS"/>
</dbReference>
<dbReference type="Pfam" id="PF13347">
    <property type="entry name" value="MFS_2"/>
    <property type="match status" value="1"/>
</dbReference>
<evidence type="ECO:0000256" key="2">
    <source>
        <dbReference type="ARBA" id="ARBA00022448"/>
    </source>
</evidence>
<evidence type="ECO:0000256" key="4">
    <source>
        <dbReference type="ARBA" id="ARBA00022989"/>
    </source>
</evidence>
<sequence length="457" mass="50244">MKKRKLNFWQIWNLSFGFLGVQFGFALQNANASRILTSLGADPHNLSFFWLVAPIMGLIVQPVVGAASDKTWTRIGRRSPYILVGAIVSMIAMFLMPNAPLFLKAGSAGVLAFGVIMLALMDGSFNVTFQPFRALVADMTPDSQRNLGYSIQSFLINVGAVIGSALPFILTWIGVANEAEAGKVAPSVIWSFYIGGSLLLISVLVTVFKTKEYPPKEFEEINGITQEDKSKKENFFKLVLNMPKTMKQLAIVQLFSWFPLFLLWVYSTTAISQHYFGVPIDFDANTTTDPTVRRAFDDAGNWVGICFALYSLVAAIYSVIMPKLMDLTNRKFIFSLSLFLGGIGFISTFFFSNQYMLLISMVGIGIAWAAILAIPYAILSGSLPAKRMGIYMGLFNLTVVIPQIISGVFGGPILRSFFGGEGIYILVLAGAIMMLGAISVRFVNDQNDNTEPITDED</sequence>
<dbReference type="SUPFAM" id="SSF103473">
    <property type="entry name" value="MFS general substrate transporter"/>
    <property type="match status" value="1"/>
</dbReference>
<feature type="transmembrane region" description="Helical" evidence="6">
    <location>
        <begin position="102"/>
        <end position="121"/>
    </location>
</feature>
<dbReference type="PANTHER" id="PTHR19432">
    <property type="entry name" value="SUGAR TRANSPORTER"/>
    <property type="match status" value="1"/>
</dbReference>
<keyword evidence="4 6" id="KW-1133">Transmembrane helix</keyword>
<evidence type="ECO:0000256" key="6">
    <source>
        <dbReference type="SAM" id="Phobius"/>
    </source>
</evidence>
<feature type="transmembrane region" description="Helical" evidence="6">
    <location>
        <begin position="48"/>
        <end position="67"/>
    </location>
</feature>
<dbReference type="PANTHER" id="PTHR19432:SF35">
    <property type="entry name" value="SOLUTE CARRIER FAMILY 45 MEMBER 3 ISOFORM X1"/>
    <property type="match status" value="1"/>
</dbReference>
<feature type="transmembrane region" description="Helical" evidence="6">
    <location>
        <begin position="299"/>
        <end position="320"/>
    </location>
</feature>
<gene>
    <name evidence="8" type="ORF">LBU54_08250</name>
</gene>
<dbReference type="Pfam" id="PF07690">
    <property type="entry name" value="MFS_1"/>
    <property type="match status" value="1"/>
</dbReference>
<keyword evidence="9" id="KW-1185">Reference proteome</keyword>
<comment type="caution">
    <text evidence="8">The sequence shown here is derived from an EMBL/GenBank/DDBJ whole genome shotgun (WGS) entry which is preliminary data.</text>
</comment>
<evidence type="ECO:0000313" key="8">
    <source>
        <dbReference type="EMBL" id="MCA0132574.1"/>
    </source>
</evidence>
<dbReference type="CDD" id="cd17313">
    <property type="entry name" value="MFS_SLC45_SUC"/>
    <property type="match status" value="1"/>
</dbReference>
<dbReference type="EMBL" id="JAIUJR010000004">
    <property type="protein sequence ID" value="MCA0132574.1"/>
    <property type="molecule type" value="Genomic_DNA"/>
</dbReference>
<evidence type="ECO:0000313" key="9">
    <source>
        <dbReference type="Proteomes" id="UP001198901"/>
    </source>
</evidence>
<evidence type="ECO:0000256" key="3">
    <source>
        <dbReference type="ARBA" id="ARBA00022692"/>
    </source>
</evidence>
<evidence type="ECO:0000256" key="5">
    <source>
        <dbReference type="ARBA" id="ARBA00023136"/>
    </source>
</evidence>
<feature type="domain" description="Major facilitator superfamily (MFS) profile" evidence="7">
    <location>
        <begin position="245"/>
        <end position="457"/>
    </location>
</feature>
<name>A0ABS7XRC1_9FLAO</name>